<feature type="compositionally biased region" description="Pro residues" evidence="11">
    <location>
        <begin position="142"/>
        <end position="152"/>
    </location>
</feature>
<evidence type="ECO:0000256" key="7">
    <source>
        <dbReference type="ARBA" id="ARBA00023170"/>
    </source>
</evidence>
<evidence type="ECO:0000256" key="3">
    <source>
        <dbReference type="ARBA" id="ARBA00022741"/>
    </source>
</evidence>
<feature type="binding site" evidence="10">
    <location>
        <begin position="314"/>
        <end position="321"/>
    </location>
    <ligand>
        <name>GTP</name>
        <dbReference type="ChEBI" id="CHEBI:37565"/>
    </ligand>
</feature>
<dbReference type="FunFam" id="1.20.120.140:FF:000002">
    <property type="entry name" value="Signal recognition particle receptor FtsY"/>
    <property type="match status" value="1"/>
</dbReference>
<evidence type="ECO:0000313" key="13">
    <source>
        <dbReference type="EMBL" id="SDN43706.1"/>
    </source>
</evidence>
<accession>A0A1H0BDM0</accession>
<evidence type="ECO:0000256" key="9">
    <source>
        <dbReference type="ARBA" id="ARBA00053570"/>
    </source>
</evidence>
<evidence type="ECO:0000256" key="5">
    <source>
        <dbReference type="ARBA" id="ARBA00023134"/>
    </source>
</evidence>
<evidence type="ECO:0000313" key="14">
    <source>
        <dbReference type="Proteomes" id="UP000242957"/>
    </source>
</evidence>
<dbReference type="InterPro" id="IPR027417">
    <property type="entry name" value="P-loop_NTPase"/>
</dbReference>
<evidence type="ECO:0000256" key="1">
    <source>
        <dbReference type="ARBA" id="ARBA00022475"/>
    </source>
</evidence>
<dbReference type="PROSITE" id="PS00300">
    <property type="entry name" value="SRP54"/>
    <property type="match status" value="1"/>
</dbReference>
<dbReference type="HAMAP" id="MF_00920">
    <property type="entry name" value="FtsY"/>
    <property type="match status" value="1"/>
</dbReference>
<dbReference type="CDD" id="cd17874">
    <property type="entry name" value="FtsY"/>
    <property type="match status" value="1"/>
</dbReference>
<protein>
    <recommendedName>
        <fullName evidence="10">Signal recognition particle receptor FtsY</fullName>
        <shortName evidence="10">SRP receptor</shortName>
        <ecNumber evidence="10">3.6.5.4</ecNumber>
    </recommendedName>
</protein>
<dbReference type="Pfam" id="PF00448">
    <property type="entry name" value="SRP54"/>
    <property type="match status" value="1"/>
</dbReference>
<dbReference type="EMBL" id="FNIJ01000003">
    <property type="protein sequence ID" value="SDN43706.1"/>
    <property type="molecule type" value="Genomic_DNA"/>
</dbReference>
<dbReference type="PANTHER" id="PTHR43134:SF1">
    <property type="entry name" value="SIGNAL RECOGNITION PARTICLE RECEPTOR SUBUNIT ALPHA"/>
    <property type="match status" value="1"/>
</dbReference>
<dbReference type="InterPro" id="IPR036225">
    <property type="entry name" value="SRP/SRP_N"/>
</dbReference>
<dbReference type="GO" id="GO:0005525">
    <property type="term" value="F:GTP binding"/>
    <property type="evidence" value="ECO:0007669"/>
    <property type="project" value="UniProtKB-UniRule"/>
</dbReference>
<sequence>MFGSNDDKKAPQGGEKKGLFGWLKKKPAAETPAAAPQPAPEQPAAPADAAPVVQQPAPSPVIEPVTPQAAAEAATAPEPTPLPVEPVEVAPAAASEPAGSPIPEIQVEAAPIAEPVVQSAAEPAAKSGFFARFMPGRQEAPQPAPTGEPQPAEPVVSEPAAAEPAPAPVEPAAPAPVASAPVEQPAAPALVATVPAAASSAEPAKLGFFARLKQGLSKTSASIGEGMASLFLGRKAIDDELFDEIETRLLTADVGVEATSVIIQNLTQRVARKQLADSGALYKALQEELAGLLRPVEKPLQIEKRDPYVILVVGVNGVGKTTTIGKLAKKLQLEGRKVMLAAGDTFRAAAVEQLQVWGERNNIAVIAQHTGADSASVIFDAVQAAKARGADVLIADTAGRLHTKDNLMEELKKVRRVIGKLDETAPHEVLLVLDAGTGQNAINQARQFNNAVELTGLALTKLDGTAKGGVIFALAKQFGLPIRYIGVGEGIDDLRTFEADAFVQALFAEREHA</sequence>
<comment type="similarity">
    <text evidence="10">Belongs to the GTP-binding SRP family. FtsY subfamily.</text>
</comment>
<evidence type="ECO:0000256" key="6">
    <source>
        <dbReference type="ARBA" id="ARBA00023136"/>
    </source>
</evidence>
<evidence type="ECO:0000256" key="11">
    <source>
        <dbReference type="SAM" id="MobiDB-lite"/>
    </source>
</evidence>
<dbReference type="SMART" id="SM00963">
    <property type="entry name" value="SRP54_N"/>
    <property type="match status" value="1"/>
</dbReference>
<keyword evidence="5 10" id="KW-0342">GTP-binding</keyword>
<keyword evidence="4 10" id="KW-0378">Hydrolase</keyword>
<feature type="compositionally biased region" description="Pro residues" evidence="11">
    <location>
        <begin position="165"/>
        <end position="174"/>
    </location>
</feature>
<name>A0A1H0BDM0_9PSED</name>
<dbReference type="SUPFAM" id="SSF47364">
    <property type="entry name" value="Domain of the SRP/SRP receptor G-proteins"/>
    <property type="match status" value="1"/>
</dbReference>
<dbReference type="Pfam" id="PF02881">
    <property type="entry name" value="SRP54_N"/>
    <property type="match status" value="1"/>
</dbReference>
<feature type="binding site" evidence="10">
    <location>
        <begin position="396"/>
        <end position="400"/>
    </location>
    <ligand>
        <name>GTP</name>
        <dbReference type="ChEBI" id="CHEBI:37565"/>
    </ligand>
</feature>
<keyword evidence="2 10" id="KW-0963">Cytoplasm</keyword>
<gene>
    <name evidence="10" type="primary">ftsY</name>
    <name evidence="13" type="ORF">SAMN05216193_10331</name>
</gene>
<dbReference type="Proteomes" id="UP000242957">
    <property type="component" value="Unassembled WGS sequence"/>
</dbReference>
<dbReference type="PANTHER" id="PTHR43134">
    <property type="entry name" value="SIGNAL RECOGNITION PARTICLE RECEPTOR SUBUNIT ALPHA"/>
    <property type="match status" value="1"/>
</dbReference>
<dbReference type="AlphaFoldDB" id="A0A1H0BDM0"/>
<dbReference type="GO" id="GO:0006614">
    <property type="term" value="P:SRP-dependent cotranslational protein targeting to membrane"/>
    <property type="evidence" value="ECO:0007669"/>
    <property type="project" value="InterPro"/>
</dbReference>
<keyword evidence="6 10" id="KW-0472">Membrane</keyword>
<dbReference type="Gene3D" id="3.40.50.300">
    <property type="entry name" value="P-loop containing nucleotide triphosphate hydrolases"/>
    <property type="match status" value="1"/>
</dbReference>
<dbReference type="EC" id="3.6.5.4" evidence="10"/>
<feature type="compositionally biased region" description="Basic and acidic residues" evidence="11">
    <location>
        <begin position="1"/>
        <end position="18"/>
    </location>
</feature>
<reference evidence="14" key="1">
    <citation type="submission" date="2016-10" db="EMBL/GenBank/DDBJ databases">
        <authorList>
            <person name="Varghese N."/>
            <person name="Submissions S."/>
        </authorList>
    </citation>
    <scope>NUCLEOTIDE SEQUENCE [LARGE SCALE GENOMIC DNA]</scope>
    <source>
        <strain evidence="14">JCM 21621</strain>
    </source>
</reference>
<dbReference type="SMART" id="SM00962">
    <property type="entry name" value="SRP54"/>
    <property type="match status" value="1"/>
</dbReference>
<comment type="catalytic activity">
    <reaction evidence="8 10">
        <text>GTP + H2O = GDP + phosphate + H(+)</text>
        <dbReference type="Rhea" id="RHEA:19669"/>
        <dbReference type="ChEBI" id="CHEBI:15377"/>
        <dbReference type="ChEBI" id="CHEBI:15378"/>
        <dbReference type="ChEBI" id="CHEBI:37565"/>
        <dbReference type="ChEBI" id="CHEBI:43474"/>
        <dbReference type="ChEBI" id="CHEBI:58189"/>
        <dbReference type="EC" id="3.6.5.4"/>
    </reaction>
</comment>
<evidence type="ECO:0000259" key="12">
    <source>
        <dbReference type="PROSITE" id="PS00300"/>
    </source>
</evidence>
<dbReference type="GO" id="GO:0003924">
    <property type="term" value="F:GTPase activity"/>
    <property type="evidence" value="ECO:0007669"/>
    <property type="project" value="UniProtKB-UniRule"/>
</dbReference>
<evidence type="ECO:0000256" key="8">
    <source>
        <dbReference type="ARBA" id="ARBA00048027"/>
    </source>
</evidence>
<dbReference type="STRING" id="198616.SAMN05216193_10331"/>
<dbReference type="GO" id="GO:0005886">
    <property type="term" value="C:plasma membrane"/>
    <property type="evidence" value="ECO:0007669"/>
    <property type="project" value="UniProtKB-SubCell"/>
</dbReference>
<dbReference type="SMART" id="SM00382">
    <property type="entry name" value="AAA"/>
    <property type="match status" value="1"/>
</dbReference>
<comment type="subunit">
    <text evidence="10">Part of the signal recognition particle protein translocation system, which is composed of SRP and FtsY. SRP is a ribonucleoprotein composed of Ffh and a 4.5S RNA molecule.</text>
</comment>
<keyword evidence="14" id="KW-1185">Reference proteome</keyword>
<feature type="region of interest" description="Disordered" evidence="11">
    <location>
        <begin position="136"/>
        <end position="177"/>
    </location>
</feature>
<dbReference type="InterPro" id="IPR000897">
    <property type="entry name" value="SRP54_GTPase_dom"/>
</dbReference>
<feature type="compositionally biased region" description="Low complexity" evidence="11">
    <location>
        <begin position="85"/>
        <end position="104"/>
    </location>
</feature>
<keyword evidence="1 10" id="KW-1003">Cell membrane</keyword>
<dbReference type="NCBIfam" id="TIGR00064">
    <property type="entry name" value="ftsY"/>
    <property type="match status" value="1"/>
</dbReference>
<keyword evidence="3 10" id="KW-0547">Nucleotide-binding</keyword>
<keyword evidence="7 10" id="KW-0675">Receptor</keyword>
<evidence type="ECO:0000256" key="4">
    <source>
        <dbReference type="ARBA" id="ARBA00022801"/>
    </source>
</evidence>
<dbReference type="InterPro" id="IPR004390">
    <property type="entry name" value="SR_rcpt_FtsY"/>
</dbReference>
<evidence type="ECO:0000256" key="2">
    <source>
        <dbReference type="ARBA" id="ARBA00022490"/>
    </source>
</evidence>
<feature type="compositionally biased region" description="Low complexity" evidence="11">
    <location>
        <begin position="44"/>
        <end position="56"/>
    </location>
</feature>
<dbReference type="FunFam" id="3.40.50.300:FF:000053">
    <property type="entry name" value="Signal recognition particle receptor FtsY"/>
    <property type="match status" value="1"/>
</dbReference>
<feature type="binding site" evidence="10">
    <location>
        <begin position="460"/>
        <end position="463"/>
    </location>
    <ligand>
        <name>GTP</name>
        <dbReference type="ChEBI" id="CHEBI:37565"/>
    </ligand>
</feature>
<feature type="compositionally biased region" description="Low complexity" evidence="11">
    <location>
        <begin position="63"/>
        <end position="77"/>
    </location>
</feature>
<comment type="subcellular location">
    <subcellularLocation>
        <location evidence="10">Cell membrane</location>
        <topology evidence="10">Peripheral membrane protein</topology>
        <orientation evidence="10">Cytoplasmic side</orientation>
    </subcellularLocation>
    <subcellularLocation>
        <location evidence="10">Cytoplasm</location>
    </subcellularLocation>
</comment>
<feature type="compositionally biased region" description="Low complexity" evidence="11">
    <location>
        <begin position="153"/>
        <end position="164"/>
    </location>
</feature>
<dbReference type="OrthoDB" id="9804720at2"/>
<dbReference type="RefSeq" id="WP_084313900.1">
    <property type="nucleotide sequence ID" value="NZ_FNIJ01000003.1"/>
</dbReference>
<dbReference type="InterPro" id="IPR042101">
    <property type="entry name" value="SRP54_N_sf"/>
</dbReference>
<dbReference type="Gene3D" id="1.20.120.140">
    <property type="entry name" value="Signal recognition particle SRP54, nucleotide-binding domain"/>
    <property type="match status" value="1"/>
</dbReference>
<feature type="domain" description="SRP54-type proteins GTP-binding" evidence="12">
    <location>
        <begin position="481"/>
        <end position="494"/>
    </location>
</feature>
<feature type="region of interest" description="Disordered" evidence="11">
    <location>
        <begin position="1"/>
        <end position="106"/>
    </location>
</feature>
<organism evidence="13 14">
    <name type="scientific">Pseudomonas jinjuensis</name>
    <dbReference type="NCBI Taxonomy" id="198616"/>
    <lineage>
        <taxon>Bacteria</taxon>
        <taxon>Pseudomonadati</taxon>
        <taxon>Pseudomonadota</taxon>
        <taxon>Gammaproteobacteria</taxon>
        <taxon>Pseudomonadales</taxon>
        <taxon>Pseudomonadaceae</taxon>
        <taxon>Pseudomonas</taxon>
    </lineage>
</organism>
<dbReference type="InterPro" id="IPR013822">
    <property type="entry name" value="Signal_recog_particl_SRP54_hlx"/>
</dbReference>
<dbReference type="GO" id="GO:0005737">
    <property type="term" value="C:cytoplasm"/>
    <property type="evidence" value="ECO:0007669"/>
    <property type="project" value="UniProtKB-SubCell"/>
</dbReference>
<proteinExistence type="inferred from homology"/>
<dbReference type="GO" id="GO:0005047">
    <property type="term" value="F:signal recognition particle binding"/>
    <property type="evidence" value="ECO:0007669"/>
    <property type="project" value="TreeGrafter"/>
</dbReference>
<dbReference type="InterPro" id="IPR003593">
    <property type="entry name" value="AAA+_ATPase"/>
</dbReference>
<comment type="function">
    <text evidence="9 10">Involved in targeting and insertion of nascent membrane proteins into the cytoplasmic membrane. Acts as a receptor for the complex formed by the signal recognition particle (SRP) and the ribosome-nascent chain (RNC). Interaction with SRP-RNC leads to the transfer of the RNC complex to the Sec translocase for insertion into the membrane, the hydrolysis of GTP by both Ffh and FtsY, and the dissociation of the SRP-FtsY complex into the individual components.</text>
</comment>
<dbReference type="SUPFAM" id="SSF52540">
    <property type="entry name" value="P-loop containing nucleoside triphosphate hydrolases"/>
    <property type="match status" value="1"/>
</dbReference>
<evidence type="ECO:0000256" key="10">
    <source>
        <dbReference type="HAMAP-Rule" id="MF_00920"/>
    </source>
</evidence>